<reference evidence="2" key="1">
    <citation type="journal article" date="2014" name="Front. Microbiol.">
        <title>High frequency of phylogenetically diverse reductive dehalogenase-homologous genes in deep subseafloor sedimentary metagenomes.</title>
        <authorList>
            <person name="Kawai M."/>
            <person name="Futagami T."/>
            <person name="Toyoda A."/>
            <person name="Takaki Y."/>
            <person name="Nishi S."/>
            <person name="Hori S."/>
            <person name="Arai W."/>
            <person name="Tsubouchi T."/>
            <person name="Morono Y."/>
            <person name="Uchiyama I."/>
            <person name="Ito T."/>
            <person name="Fujiyama A."/>
            <person name="Inagaki F."/>
            <person name="Takami H."/>
        </authorList>
    </citation>
    <scope>NUCLEOTIDE SEQUENCE</scope>
    <source>
        <strain evidence="2">Expedition CK06-06</strain>
    </source>
</reference>
<evidence type="ECO:0000313" key="2">
    <source>
        <dbReference type="EMBL" id="GAF90390.1"/>
    </source>
</evidence>
<name>X0UPH6_9ZZZZ</name>
<comment type="caution">
    <text evidence="2">The sequence shown here is derived from an EMBL/GenBank/DDBJ whole genome shotgun (WGS) entry which is preliminary data.</text>
</comment>
<keyword evidence="1" id="KW-0472">Membrane</keyword>
<keyword evidence="1" id="KW-0812">Transmembrane</keyword>
<accession>X0UPH6</accession>
<protein>
    <submittedName>
        <fullName evidence="2">Uncharacterized protein</fullName>
    </submittedName>
</protein>
<evidence type="ECO:0000256" key="1">
    <source>
        <dbReference type="SAM" id="Phobius"/>
    </source>
</evidence>
<dbReference type="AlphaFoldDB" id="X0UPH6"/>
<dbReference type="EMBL" id="BARS01019393">
    <property type="protein sequence ID" value="GAF90390.1"/>
    <property type="molecule type" value="Genomic_DNA"/>
</dbReference>
<proteinExistence type="predicted"/>
<sequence length="33" mass="3462">GFKAIRNRDRGLIAVVVGILVLVIVASLVSSLI</sequence>
<organism evidence="2">
    <name type="scientific">marine sediment metagenome</name>
    <dbReference type="NCBI Taxonomy" id="412755"/>
    <lineage>
        <taxon>unclassified sequences</taxon>
        <taxon>metagenomes</taxon>
        <taxon>ecological metagenomes</taxon>
    </lineage>
</organism>
<gene>
    <name evidence="2" type="ORF">S01H1_31433</name>
</gene>
<feature type="non-terminal residue" evidence="2">
    <location>
        <position position="1"/>
    </location>
</feature>
<keyword evidence="1" id="KW-1133">Transmembrane helix</keyword>
<feature type="transmembrane region" description="Helical" evidence="1">
    <location>
        <begin position="12"/>
        <end position="32"/>
    </location>
</feature>